<comment type="caution">
    <text evidence="2">The sequence shown here is derived from an EMBL/GenBank/DDBJ whole genome shotgun (WGS) entry which is preliminary data.</text>
</comment>
<name>A0A0N1PC11_LEPSE</name>
<accession>A0A0N1PC11</accession>
<keyword evidence="3" id="KW-1185">Reference proteome</keyword>
<dbReference type="Proteomes" id="UP000038009">
    <property type="component" value="Unassembled WGS sequence"/>
</dbReference>
<feature type="region of interest" description="Disordered" evidence="1">
    <location>
        <begin position="1"/>
        <end position="25"/>
    </location>
</feature>
<evidence type="ECO:0000256" key="1">
    <source>
        <dbReference type="SAM" id="MobiDB-lite"/>
    </source>
</evidence>
<dbReference type="OrthoDB" id="265251at2759"/>
<organism evidence="2 3">
    <name type="scientific">Leptomonas seymouri</name>
    <dbReference type="NCBI Taxonomy" id="5684"/>
    <lineage>
        <taxon>Eukaryota</taxon>
        <taxon>Discoba</taxon>
        <taxon>Euglenozoa</taxon>
        <taxon>Kinetoplastea</taxon>
        <taxon>Metakinetoplastina</taxon>
        <taxon>Trypanosomatida</taxon>
        <taxon>Trypanosomatidae</taxon>
        <taxon>Leishmaniinae</taxon>
        <taxon>Leptomonas</taxon>
    </lineage>
</organism>
<feature type="region of interest" description="Disordered" evidence="1">
    <location>
        <begin position="74"/>
        <end position="101"/>
    </location>
</feature>
<feature type="region of interest" description="Disordered" evidence="1">
    <location>
        <begin position="638"/>
        <end position="676"/>
    </location>
</feature>
<dbReference type="AlphaFoldDB" id="A0A0N1PC11"/>
<feature type="compositionally biased region" description="Pro residues" evidence="1">
    <location>
        <begin position="1"/>
        <end position="10"/>
    </location>
</feature>
<evidence type="ECO:0000313" key="2">
    <source>
        <dbReference type="EMBL" id="KPI86562.1"/>
    </source>
</evidence>
<protein>
    <submittedName>
        <fullName evidence="2">Uncharacterized protein</fullName>
    </submittedName>
</protein>
<reference evidence="2 3" key="1">
    <citation type="journal article" date="2015" name="PLoS Pathog.">
        <title>Leptomonas seymouri: Adaptations to the Dixenous Life Cycle Analyzed by Genome Sequencing, Transcriptome Profiling and Co-infection with Leishmania donovani.</title>
        <authorList>
            <person name="Kraeva N."/>
            <person name="Butenko A."/>
            <person name="Hlavacova J."/>
            <person name="Kostygov A."/>
            <person name="Myskova J."/>
            <person name="Grybchuk D."/>
            <person name="Lestinova T."/>
            <person name="Votypka J."/>
            <person name="Volf P."/>
            <person name="Opperdoes F."/>
            <person name="Flegontov P."/>
            <person name="Lukes J."/>
            <person name="Yurchenko V."/>
        </authorList>
    </citation>
    <scope>NUCLEOTIDE SEQUENCE [LARGE SCALE GENOMIC DNA]</scope>
    <source>
        <strain evidence="2 3">ATCC 30220</strain>
    </source>
</reference>
<gene>
    <name evidence="2" type="ORF">ABL78_4385</name>
</gene>
<dbReference type="EMBL" id="LJSK01000125">
    <property type="protein sequence ID" value="KPI86562.1"/>
    <property type="molecule type" value="Genomic_DNA"/>
</dbReference>
<evidence type="ECO:0000313" key="3">
    <source>
        <dbReference type="Proteomes" id="UP000038009"/>
    </source>
</evidence>
<dbReference type="OMA" id="IQMETMA"/>
<sequence length="857" mass="95796">MSTHTPPPLRPATESHRTAAASTLPPPVCGTVADYTYTQQLRVYTAVDRRFNASAVTETKIRSAIAAAADNSEEFKAKAQDHEATPAQSSGKDQAGTRHDTASVFQGKLQRALWLDRLTSCAHAESSSRAGLRCREADAREALWWPYQRAKAAIEIREDFAQRSCELREAQIRQERQFQHVPFSYLAEYDEPGARRAIELDASHSFQLLCVEESTDHMQLSARQLDVERQAAEVLQHKAQDVRALELELATQSYYAIPAFNLPLRDLALIAEGYSAKDLRDETPLEEWRRRYPTGSGAAAAAAAAKAKPAPLSAPVGQSTVTIVEMYARRYLRYEEEKERLFLDWWRGMCDISCMREVQARQQLWLISAFVASPLRMRAVMVIQRWWRMLRCSLWSQQRQKWLAVSLSALPQRHSSDRCKRQLRVLERMTAQTDGDQGSSNAEAGIAERLVALRTAATHSRRYEMELDLYTYTLLQKGRAFYSGVGIPPPSWTRATHLNGELLLAPGQWQLRLSPMCMDERRMMFFERWRQTRWRLHSTLENQGLTEAEAAELSRKDATSNEVRHERVHLDGFASGTRHGPAALKHLQAAQEAVAEAAAKACLHIRRQEAHERRVWMSSFSLPDTRLPSSVAQLAGTFEKGQPPRARDLIQPSTPGPCKSALEGSGGDAPREAGNTGTCCVTPSSSVEAAPNLARAQKYVERAIEAFHTVQHQHCDRTRVMMGEATEKPTTASASSTDAVGEAVHLYSAAFDRAAACVYAEQYTTVLKRFSTLNVGLLNAAHAVVKAAVSEKSAIVAEECTERRRLVFGQDSSRCISQYHVILAEEAERSLLAAAQVRQADIICSCCSDQKELLRFS</sequence>
<proteinExistence type="predicted"/>
<feature type="compositionally biased region" description="Basic and acidic residues" evidence="1">
    <location>
        <begin position="74"/>
        <end position="84"/>
    </location>
</feature>
<dbReference type="VEuPathDB" id="TriTrypDB:Lsey_0125_0200"/>